<dbReference type="EMBL" id="MN062705">
    <property type="protein sequence ID" value="QDP44275.1"/>
    <property type="molecule type" value="Genomic_DNA"/>
</dbReference>
<organism evidence="1 2">
    <name type="scientific">Streptomyces phage Celia</name>
    <dbReference type="NCBI Taxonomy" id="2590946"/>
    <lineage>
        <taxon>Viruses</taxon>
        <taxon>Duplodnaviria</taxon>
        <taxon>Heunggongvirae</taxon>
        <taxon>Uroviricota</taxon>
        <taxon>Caudoviricetes</taxon>
        <taxon>Arquatrovirinae</taxon>
        <taxon>Celiavirus</taxon>
        <taxon>Celiavirus celia</taxon>
    </lineage>
</organism>
<dbReference type="GeneID" id="64470553"/>
<dbReference type="RefSeq" id="YP_010054636.1">
    <property type="nucleotide sequence ID" value="NC_054655.1"/>
</dbReference>
<evidence type="ECO:0000313" key="1">
    <source>
        <dbReference type="EMBL" id="QDP44275.1"/>
    </source>
</evidence>
<sequence length="264" mass="31024">MTEIDIDVLREYAEEGLKRPSDAAFWDERCYTTHIPVIGWADRGDDILEESNFHAARDLIEGAAEDDEHWFQGSAGHWLVGNLEQIWVQVYETFEEECECDPCFEHEDGCGEDEDSYYCQNFCLVECDGERCLPDEMEFTAAFKEAVSISEALKDYPVLDDSDYSEREWKQFEETLEEALDSAVSEFILLDDTEEQEAIKERWYEDEDHAHRHSWCRSDDVNWDVVSEEYKRTRDAYFTEKATEVYRWNVLGYNPDQLELAFPA</sequence>
<protein>
    <submittedName>
        <fullName evidence="1">Uncharacterized protein</fullName>
    </submittedName>
</protein>
<evidence type="ECO:0000313" key="2">
    <source>
        <dbReference type="Proteomes" id="UP000317273"/>
    </source>
</evidence>
<name>A0A516KRK4_9CAUD</name>
<gene>
    <name evidence="1" type="primary">72</name>
    <name evidence="1" type="ORF">SEA_CELIA_72</name>
</gene>
<dbReference type="Proteomes" id="UP000317273">
    <property type="component" value="Segment"/>
</dbReference>
<dbReference type="KEGG" id="vg:64470553"/>
<keyword evidence="2" id="KW-1185">Reference proteome</keyword>
<accession>A0A516KRK4</accession>
<proteinExistence type="predicted"/>
<reference evidence="1 2" key="1">
    <citation type="submission" date="2019-06" db="EMBL/GenBank/DDBJ databases">
        <authorList>
            <person name="Lopez J."/>
            <person name="Ball K.N."/>
            <person name="Bhuiyan S."/>
            <person name="Nayek S."/>
            <person name="Sivoravong A."/>
            <person name="Hughes L.E."/>
            <person name="Garlena R.A."/>
            <person name="Russell D.A."/>
            <person name="Pope W.H."/>
            <person name="Jacobs-Sera D."/>
            <person name="Hatfull G.F."/>
        </authorList>
    </citation>
    <scope>NUCLEOTIDE SEQUENCE [LARGE SCALE GENOMIC DNA]</scope>
</reference>